<comment type="caution">
    <text evidence="2">The sequence shown here is derived from an EMBL/GenBank/DDBJ whole genome shotgun (WGS) entry which is preliminary data.</text>
</comment>
<protein>
    <submittedName>
        <fullName evidence="2">Uncharacterized protein</fullName>
    </submittedName>
</protein>
<dbReference type="EMBL" id="JACEIK010003126">
    <property type="protein sequence ID" value="MCD9640438.1"/>
    <property type="molecule type" value="Genomic_DNA"/>
</dbReference>
<evidence type="ECO:0000256" key="1">
    <source>
        <dbReference type="SAM" id="MobiDB-lite"/>
    </source>
</evidence>
<organism evidence="2 3">
    <name type="scientific">Datura stramonium</name>
    <name type="common">Jimsonweed</name>
    <name type="synonym">Common thornapple</name>
    <dbReference type="NCBI Taxonomy" id="4076"/>
    <lineage>
        <taxon>Eukaryota</taxon>
        <taxon>Viridiplantae</taxon>
        <taxon>Streptophyta</taxon>
        <taxon>Embryophyta</taxon>
        <taxon>Tracheophyta</taxon>
        <taxon>Spermatophyta</taxon>
        <taxon>Magnoliopsida</taxon>
        <taxon>eudicotyledons</taxon>
        <taxon>Gunneridae</taxon>
        <taxon>Pentapetalae</taxon>
        <taxon>asterids</taxon>
        <taxon>lamiids</taxon>
        <taxon>Solanales</taxon>
        <taxon>Solanaceae</taxon>
        <taxon>Solanoideae</taxon>
        <taxon>Datureae</taxon>
        <taxon>Datura</taxon>
    </lineage>
</organism>
<keyword evidence="3" id="KW-1185">Reference proteome</keyword>
<proteinExistence type="predicted"/>
<dbReference type="Proteomes" id="UP000823775">
    <property type="component" value="Unassembled WGS sequence"/>
</dbReference>
<feature type="compositionally biased region" description="Polar residues" evidence="1">
    <location>
        <begin position="87"/>
        <end position="97"/>
    </location>
</feature>
<evidence type="ECO:0000313" key="2">
    <source>
        <dbReference type="EMBL" id="MCD9640438.1"/>
    </source>
</evidence>
<gene>
    <name evidence="2" type="ORF">HAX54_025742</name>
</gene>
<feature type="region of interest" description="Disordered" evidence="1">
    <location>
        <begin position="77"/>
        <end position="100"/>
    </location>
</feature>
<name>A0ABS8V007_DATST</name>
<accession>A0ABS8V007</accession>
<feature type="compositionally biased region" description="Basic and acidic residues" evidence="1">
    <location>
        <begin position="1"/>
        <end position="14"/>
    </location>
</feature>
<reference evidence="2 3" key="1">
    <citation type="journal article" date="2021" name="BMC Genomics">
        <title>Datura genome reveals duplications of psychoactive alkaloid biosynthetic genes and high mutation rate following tissue culture.</title>
        <authorList>
            <person name="Rajewski A."/>
            <person name="Carter-House D."/>
            <person name="Stajich J."/>
            <person name="Litt A."/>
        </authorList>
    </citation>
    <scope>NUCLEOTIDE SEQUENCE [LARGE SCALE GENOMIC DNA]</scope>
    <source>
        <strain evidence="2">AR-01</strain>
    </source>
</reference>
<sequence>MTKELQHDAPREEPIVLALQGTQRGSKEGTLPGARHRPPSSTEGVRRLSLRCFTLHGAPRGTMTSKRKEVNVAKKIRKRGRPRKTDASFSAPKSGSTRRFGATAVEPKGLTLFNTKKEAKYAPKNWIDKGFLALEFPTIRKKIRKLGVGYMFNESERCNLTLVREFYANRDTSFENSTKV</sequence>
<evidence type="ECO:0000313" key="3">
    <source>
        <dbReference type="Proteomes" id="UP000823775"/>
    </source>
</evidence>
<feature type="region of interest" description="Disordered" evidence="1">
    <location>
        <begin position="1"/>
        <end position="45"/>
    </location>
</feature>